<protein>
    <submittedName>
        <fullName evidence="2">Periplasmic binding protein</fullName>
    </submittedName>
</protein>
<evidence type="ECO:0000259" key="1">
    <source>
        <dbReference type="PROSITE" id="PS50983"/>
    </source>
</evidence>
<sequence length="457" mass="50158">MTLKLPIDGFGIVFVALALAAMPASAALGIFGNTNMDDTIDQLDIEHVRGIIDGRYEKTDLADANRDGAIDEEDIAQIEAIIAGEETVLNILDGNGEPVAVHKPVERIVVEYLDNAELVSILNSKDKVVGVDYAVAKSEAQFPDLARRKNVGQMNEPDYEAVLSTDPDLLLTFSPMNIKTKADNLPGVDVVFLGLYFPDISDPAGSKYVDGVRKLGYILDEEERAEEFIRWNLGWVEEIRSRAAGVPEEERPKVLISAYPYAHLDTGTFRTYSMIDTLTQMAVLTGVRVMAEDLPEFFGSSYNIQVDPEWVIESDPDFIYLHLVAHTYSGLSLEPANGYDATDPAGIRAARDAFTSRPELAEMRAVKDGRVYLGSGSFRNDATGGLIGAAYMAKAFLPEVFADLDPEAIHQEYIERFLGEDFDLDQGGVFLYPAVEKGDGRLAGIPEEDSESFYTAS</sequence>
<dbReference type="GeneID" id="12510205"/>
<feature type="domain" description="Fe/B12 periplasmic-binding" evidence="1">
    <location>
        <begin position="107"/>
        <end position="404"/>
    </location>
</feature>
<gene>
    <name evidence="2" type="ordered locus">Mhar_1036</name>
</gene>
<dbReference type="RefSeq" id="WP_014586590.1">
    <property type="nucleotide sequence ID" value="NC_017527.1"/>
</dbReference>
<dbReference type="EMBL" id="CP003117">
    <property type="protein sequence ID" value="AET64405.1"/>
    <property type="molecule type" value="Genomic_DNA"/>
</dbReference>
<dbReference type="STRING" id="1110509.Mhar_1036"/>
<dbReference type="InterPro" id="IPR036439">
    <property type="entry name" value="Dockerin_dom_sf"/>
</dbReference>
<dbReference type="PANTHER" id="PTHR30535:SF34">
    <property type="entry name" value="MOLYBDATE-BINDING PROTEIN MOLA"/>
    <property type="match status" value="1"/>
</dbReference>
<dbReference type="PANTHER" id="PTHR30535">
    <property type="entry name" value="VITAMIN B12-BINDING PROTEIN"/>
    <property type="match status" value="1"/>
</dbReference>
<dbReference type="HOGENOM" id="CLU_038034_2_0_2"/>
<accession>G7WM30</accession>
<dbReference type="PATRIC" id="fig|1110509.7.peg.1156"/>
<dbReference type="KEGG" id="mhi:Mhar_1036"/>
<dbReference type="InterPro" id="IPR002491">
    <property type="entry name" value="ABC_transptr_periplasmic_BD"/>
</dbReference>
<dbReference type="SUPFAM" id="SSF63446">
    <property type="entry name" value="Type I dockerin domain"/>
    <property type="match status" value="1"/>
</dbReference>
<dbReference type="Gene3D" id="3.40.50.1980">
    <property type="entry name" value="Nitrogenase molybdenum iron protein domain"/>
    <property type="match status" value="2"/>
</dbReference>
<dbReference type="InterPro" id="IPR050902">
    <property type="entry name" value="ABC_Transporter_SBP"/>
</dbReference>
<keyword evidence="3" id="KW-1185">Reference proteome</keyword>
<evidence type="ECO:0000313" key="2">
    <source>
        <dbReference type="EMBL" id="AET64405.1"/>
    </source>
</evidence>
<dbReference type="Gene3D" id="1.10.1330.10">
    <property type="entry name" value="Dockerin domain"/>
    <property type="match status" value="1"/>
</dbReference>
<dbReference type="GO" id="GO:0000272">
    <property type="term" value="P:polysaccharide catabolic process"/>
    <property type="evidence" value="ECO:0007669"/>
    <property type="project" value="InterPro"/>
</dbReference>
<proteinExistence type="predicted"/>
<reference evidence="2 3" key="1">
    <citation type="journal article" date="2012" name="PLoS ONE">
        <title>The genome characteristics and predicted function of methyl-group oxidation pathway in the obligate aceticlastic methanogens, Methanosaeta spp.</title>
        <authorList>
            <person name="Zhu J."/>
            <person name="Zheng H."/>
            <person name="Ai G."/>
            <person name="Zhang G."/>
            <person name="Liu D."/>
            <person name="Liu X."/>
            <person name="Dong X."/>
        </authorList>
    </citation>
    <scope>NUCLEOTIDE SEQUENCE [LARGE SCALE GENOMIC DNA]</scope>
    <source>
        <strain evidence="2 3">6Ac</strain>
    </source>
</reference>
<dbReference type="PROSITE" id="PS00018">
    <property type="entry name" value="EF_HAND_1"/>
    <property type="match status" value="1"/>
</dbReference>
<organism evidence="2 3">
    <name type="scientific">Methanothrix harundinacea (strain 6Ac)</name>
    <name type="common">Methanosaeta harundinacea</name>
    <dbReference type="NCBI Taxonomy" id="1110509"/>
    <lineage>
        <taxon>Archaea</taxon>
        <taxon>Methanobacteriati</taxon>
        <taxon>Methanobacteriota</taxon>
        <taxon>Stenosarchaea group</taxon>
        <taxon>Methanomicrobia</taxon>
        <taxon>Methanotrichales</taxon>
        <taxon>Methanotrichaceae</taxon>
        <taxon>Methanothrix</taxon>
    </lineage>
</organism>
<dbReference type="OrthoDB" id="24039at2157"/>
<dbReference type="Proteomes" id="UP000005877">
    <property type="component" value="Chromosome"/>
</dbReference>
<dbReference type="SUPFAM" id="SSF53807">
    <property type="entry name" value="Helical backbone' metal receptor"/>
    <property type="match status" value="1"/>
</dbReference>
<dbReference type="AlphaFoldDB" id="G7WM30"/>
<evidence type="ECO:0000313" key="3">
    <source>
        <dbReference type="Proteomes" id="UP000005877"/>
    </source>
</evidence>
<dbReference type="InterPro" id="IPR018247">
    <property type="entry name" value="EF_Hand_1_Ca_BS"/>
</dbReference>
<name>G7WM30_METH6</name>
<dbReference type="Pfam" id="PF01497">
    <property type="entry name" value="Peripla_BP_2"/>
    <property type="match status" value="1"/>
</dbReference>
<dbReference type="PROSITE" id="PS50983">
    <property type="entry name" value="FE_B12_PBP"/>
    <property type="match status" value="1"/>
</dbReference>